<proteinExistence type="predicted"/>
<dbReference type="RefSeq" id="WP_025205876.1">
    <property type="nucleotide sequence ID" value="NZ_CP007033.1"/>
</dbReference>
<dbReference type="Proteomes" id="UP000018934">
    <property type="component" value="Chromosome"/>
</dbReference>
<gene>
    <name evidence="1" type="ORF">DEHRE_09905</name>
</gene>
<accession>A0ABN4BZ31</accession>
<keyword evidence="2" id="KW-1185">Reference proteome</keyword>
<protein>
    <submittedName>
        <fullName evidence="1">Uncharacterized protein</fullName>
    </submittedName>
</protein>
<reference evidence="1 2" key="1">
    <citation type="journal article" date="2013" name="Stand. Genomic Sci.">
        <title>Complete genome sequence of Dehalobacter restrictus PER-K23(T.).</title>
        <authorList>
            <person name="Kruse T."/>
            <person name="Maillard J."/>
            <person name="Goodwin L."/>
            <person name="Woyke T."/>
            <person name="Teshima H."/>
            <person name="Bruce D."/>
            <person name="Detter C."/>
            <person name="Tapia R."/>
            <person name="Han C."/>
            <person name="Huntemann M."/>
            <person name="Wei C.L."/>
            <person name="Han J."/>
            <person name="Chen A."/>
            <person name="Kyrpides N."/>
            <person name="Szeto E."/>
            <person name="Markowitz V."/>
            <person name="Ivanova N."/>
            <person name="Pagani I."/>
            <person name="Pati A."/>
            <person name="Pitluck S."/>
            <person name="Nolan M."/>
            <person name="Holliger C."/>
            <person name="Smidt H."/>
        </authorList>
    </citation>
    <scope>NUCLEOTIDE SEQUENCE [LARGE SCALE GENOMIC DNA]</scope>
    <source>
        <strain evidence="2">DSM 9455</strain>
    </source>
</reference>
<name>A0ABN4BZ31_DEHRP</name>
<evidence type="ECO:0000313" key="1">
    <source>
        <dbReference type="EMBL" id="AHF11392.1"/>
    </source>
</evidence>
<organism evidence="1 2">
    <name type="scientific">Dehalobacter restrictus (strain DSM 9455 / PER-K23)</name>
    <dbReference type="NCBI Taxonomy" id="871738"/>
    <lineage>
        <taxon>Bacteria</taxon>
        <taxon>Bacillati</taxon>
        <taxon>Bacillota</taxon>
        <taxon>Clostridia</taxon>
        <taxon>Eubacteriales</taxon>
        <taxon>Desulfitobacteriaceae</taxon>
        <taxon>Dehalobacter</taxon>
    </lineage>
</organism>
<dbReference type="EMBL" id="CP007033">
    <property type="protein sequence ID" value="AHF11392.1"/>
    <property type="molecule type" value="Genomic_DNA"/>
</dbReference>
<sequence length="60" mass="6966">MLGDAQTWIKGPIEKENVLADVTTIMRKGKSIECRNHGYQFIVELWLLLHPSYYICNSLK</sequence>
<evidence type="ECO:0000313" key="2">
    <source>
        <dbReference type="Proteomes" id="UP000018934"/>
    </source>
</evidence>